<comment type="caution">
    <text evidence="3">The sequence shown here is derived from an EMBL/GenBank/DDBJ whole genome shotgun (WGS) entry which is preliminary data.</text>
</comment>
<dbReference type="NCBIfam" id="TIGR04183">
    <property type="entry name" value="Por_Secre_tail"/>
    <property type="match status" value="1"/>
</dbReference>
<dbReference type="EMBL" id="JBHUOZ010000001">
    <property type="protein sequence ID" value="MFD2918923.1"/>
    <property type="molecule type" value="Genomic_DNA"/>
</dbReference>
<organism evidence="3 4">
    <name type="scientific">Terrimonas rubra</name>
    <dbReference type="NCBI Taxonomy" id="1035890"/>
    <lineage>
        <taxon>Bacteria</taxon>
        <taxon>Pseudomonadati</taxon>
        <taxon>Bacteroidota</taxon>
        <taxon>Chitinophagia</taxon>
        <taxon>Chitinophagales</taxon>
        <taxon>Chitinophagaceae</taxon>
        <taxon>Terrimonas</taxon>
    </lineage>
</organism>
<name>A0ABW6A5F3_9BACT</name>
<dbReference type="Pfam" id="PF18962">
    <property type="entry name" value="Por_Secre_tail"/>
    <property type="match status" value="1"/>
</dbReference>
<gene>
    <name evidence="3" type="ORF">ACFS6H_04315</name>
</gene>
<feature type="signal peptide" evidence="1">
    <location>
        <begin position="1"/>
        <end position="22"/>
    </location>
</feature>
<keyword evidence="1" id="KW-0732">Signal</keyword>
<feature type="domain" description="Secretion system C-terminal sorting" evidence="2">
    <location>
        <begin position="366"/>
        <end position="428"/>
    </location>
</feature>
<dbReference type="InterPro" id="IPR013783">
    <property type="entry name" value="Ig-like_fold"/>
</dbReference>
<evidence type="ECO:0000256" key="1">
    <source>
        <dbReference type="SAM" id="SignalP"/>
    </source>
</evidence>
<dbReference type="Proteomes" id="UP001597511">
    <property type="component" value="Unassembled WGS sequence"/>
</dbReference>
<accession>A0ABW6A5F3</accession>
<proteinExistence type="predicted"/>
<evidence type="ECO:0000313" key="4">
    <source>
        <dbReference type="Proteomes" id="UP001597511"/>
    </source>
</evidence>
<evidence type="ECO:0000313" key="3">
    <source>
        <dbReference type="EMBL" id="MFD2918923.1"/>
    </source>
</evidence>
<dbReference type="RefSeq" id="WP_386095576.1">
    <property type="nucleotide sequence ID" value="NZ_JBHUOZ010000001.1"/>
</dbReference>
<feature type="chain" id="PRO_5046559131" evidence="1">
    <location>
        <begin position="23"/>
        <end position="432"/>
    </location>
</feature>
<keyword evidence="4" id="KW-1185">Reference proteome</keyword>
<dbReference type="InterPro" id="IPR026444">
    <property type="entry name" value="Secre_tail"/>
</dbReference>
<dbReference type="Gene3D" id="2.60.40.10">
    <property type="entry name" value="Immunoglobulins"/>
    <property type="match status" value="1"/>
</dbReference>
<reference evidence="4" key="1">
    <citation type="journal article" date="2019" name="Int. J. Syst. Evol. Microbiol.">
        <title>The Global Catalogue of Microorganisms (GCM) 10K type strain sequencing project: providing services to taxonomists for standard genome sequencing and annotation.</title>
        <authorList>
            <consortium name="The Broad Institute Genomics Platform"/>
            <consortium name="The Broad Institute Genome Sequencing Center for Infectious Disease"/>
            <person name="Wu L."/>
            <person name="Ma J."/>
        </authorList>
    </citation>
    <scope>NUCLEOTIDE SEQUENCE [LARGE SCALE GENOMIC DNA]</scope>
    <source>
        <strain evidence="4">KCTC 23299</strain>
    </source>
</reference>
<protein>
    <submittedName>
        <fullName evidence="3">T9SS type A sorting domain-containing protein</fullName>
    </submittedName>
</protein>
<evidence type="ECO:0000259" key="2">
    <source>
        <dbReference type="Pfam" id="PF18962"/>
    </source>
</evidence>
<sequence>MKYVKTSTFLLLLTFLGSSLFAQITTVYNSSTTWTVPANVNSIGVRIWGASGGLGGQDCGAGCTNAAASNVGFVSATFSVTPGNVIGIYPGRVGTTGTSAATNTGGGAGGISTYTTAYNGGRGGNAGPTGSSGGGGGGGSASVLTIAGTVRVVAAGAGGGGGMANQAGSGLPGSNTYVANGTSNTGGNGTSSTADGGGGGGGGGGHYGGAGGTIYNVTGETAGNGGRIGANLVVTPTSTTTNGNTAWVATGGRIEITYTITVPVTWLSFTAAKQQNGTVLLKWSTATESGAKDYVVQRSTNGTDWENLGTVNAAGNTQNESHYSFEDQAVNNVNYHYRLEQRDLDGVTSYSKIVTVRGSGNRLAGINPNPVINGSATLVLNHAAEVTIYNSTGAVLLRKKYAAGEHNLNLNNFRPGAYFLRAGEEKLSFIVK</sequence>